<evidence type="ECO:0008006" key="3">
    <source>
        <dbReference type="Google" id="ProtNLM"/>
    </source>
</evidence>
<dbReference type="GeneID" id="72006481"/>
<proteinExistence type="predicted"/>
<dbReference type="SUPFAM" id="SSF159245">
    <property type="entry name" value="AttH-like"/>
    <property type="match status" value="1"/>
</dbReference>
<gene>
    <name evidence="1" type="ORF">C8Q71DRAFT_797412</name>
</gene>
<protein>
    <recommendedName>
        <fullName evidence="3">Tocopherol cyclase-like protein</fullName>
    </recommendedName>
</protein>
<evidence type="ECO:0000313" key="1">
    <source>
        <dbReference type="EMBL" id="KAH9835124.1"/>
    </source>
</evidence>
<dbReference type="EMBL" id="JADCUA010000013">
    <property type="protein sequence ID" value="KAH9835124.1"/>
    <property type="molecule type" value="Genomic_DNA"/>
</dbReference>
<reference evidence="1 2" key="1">
    <citation type="journal article" date="2021" name="Environ. Microbiol.">
        <title>Gene family expansions and transcriptome signatures uncover fungal adaptations to wood decay.</title>
        <authorList>
            <person name="Hage H."/>
            <person name="Miyauchi S."/>
            <person name="Viragh M."/>
            <person name="Drula E."/>
            <person name="Min B."/>
            <person name="Chaduli D."/>
            <person name="Navarro D."/>
            <person name="Favel A."/>
            <person name="Norest M."/>
            <person name="Lesage-Meessen L."/>
            <person name="Balint B."/>
            <person name="Merenyi Z."/>
            <person name="de Eugenio L."/>
            <person name="Morin E."/>
            <person name="Martinez A.T."/>
            <person name="Baldrian P."/>
            <person name="Stursova M."/>
            <person name="Martinez M.J."/>
            <person name="Novotny C."/>
            <person name="Magnuson J.K."/>
            <person name="Spatafora J.W."/>
            <person name="Maurice S."/>
            <person name="Pangilinan J."/>
            <person name="Andreopoulos W."/>
            <person name="LaButti K."/>
            <person name="Hundley H."/>
            <person name="Na H."/>
            <person name="Kuo A."/>
            <person name="Barry K."/>
            <person name="Lipzen A."/>
            <person name="Henrissat B."/>
            <person name="Riley R."/>
            <person name="Ahrendt S."/>
            <person name="Nagy L.G."/>
            <person name="Grigoriev I.V."/>
            <person name="Martin F."/>
            <person name="Rosso M.N."/>
        </authorList>
    </citation>
    <scope>NUCLEOTIDE SEQUENCE [LARGE SCALE GENOMIC DNA]</scope>
    <source>
        <strain evidence="1 2">CIRM-BRFM 1785</strain>
    </source>
</reference>
<name>A0ABQ8KBY8_9APHY</name>
<dbReference type="RefSeq" id="XP_047777557.1">
    <property type="nucleotide sequence ID" value="XM_047925749.1"/>
</dbReference>
<comment type="caution">
    <text evidence="1">The sequence shown here is derived from an EMBL/GenBank/DDBJ whole genome shotgun (WGS) entry which is preliminary data.</text>
</comment>
<dbReference type="PANTHER" id="PTHR35309:SF4">
    <property type="entry name" value="TOCOPHEROL CYCLASE"/>
    <property type="match status" value="1"/>
</dbReference>
<accession>A0ABQ8KBY8</accession>
<dbReference type="InterPro" id="IPR025893">
    <property type="entry name" value="Tocopherol_cyclase"/>
</dbReference>
<sequence length="387" mass="42691">MILRPSSQPLSPSSRLLPVNSVVTVTCPRICYAQGHVIDDFAPHEASGFEGYYSRTLLGGGATLAIIFCLVKQADRRPNLVCVSYMPPEGQEATGFTHEFFPDHLSISVQDVVPNEPVSFSVTAEGIGTMSVGPESVDYSINVPDAKLSLNLHLSNQRTWSNLHSFLGPMGPLAPLSPYLPLNWHVQTVASDASARLTHAGLTHELTGKTHFEKNWGTSFPRGWIWCQAFGPDSERRTCLSFAGGEALPGVQAFLVGYRSPRFQWDFRPPFTAGVFGFSPWMHVHHDSRAGVVELDVRTLSRRLRVVVRAPPDSFIGLPAPLREGHEPRFAFESFRATVWAELFVRRAPWAGWTRVEAGYLGVEEDGTSCGAIEFGGRFCHQVVRTS</sequence>
<dbReference type="PANTHER" id="PTHR35309">
    <property type="match status" value="1"/>
</dbReference>
<organism evidence="1 2">
    <name type="scientific">Rhodofomes roseus</name>
    <dbReference type="NCBI Taxonomy" id="34475"/>
    <lineage>
        <taxon>Eukaryota</taxon>
        <taxon>Fungi</taxon>
        <taxon>Dikarya</taxon>
        <taxon>Basidiomycota</taxon>
        <taxon>Agaricomycotina</taxon>
        <taxon>Agaricomycetes</taxon>
        <taxon>Polyporales</taxon>
        <taxon>Rhodofomes</taxon>
    </lineage>
</organism>
<evidence type="ECO:0000313" key="2">
    <source>
        <dbReference type="Proteomes" id="UP000814176"/>
    </source>
</evidence>
<keyword evidence="2" id="KW-1185">Reference proteome</keyword>
<dbReference type="Proteomes" id="UP000814176">
    <property type="component" value="Unassembled WGS sequence"/>
</dbReference>